<organism evidence="2 3">
    <name type="scientific">Corallococcus terminator</name>
    <dbReference type="NCBI Taxonomy" id="2316733"/>
    <lineage>
        <taxon>Bacteria</taxon>
        <taxon>Pseudomonadati</taxon>
        <taxon>Myxococcota</taxon>
        <taxon>Myxococcia</taxon>
        <taxon>Myxococcales</taxon>
        <taxon>Cystobacterineae</taxon>
        <taxon>Myxococcaceae</taxon>
        <taxon>Corallococcus</taxon>
    </lineage>
</organism>
<keyword evidence="3" id="KW-1185">Reference proteome</keyword>
<dbReference type="PANTHER" id="PTHR21248">
    <property type="entry name" value="CARDIOLIPIN SYNTHASE"/>
    <property type="match status" value="1"/>
</dbReference>
<dbReference type="Pfam" id="PF13091">
    <property type="entry name" value="PLDc_2"/>
    <property type="match status" value="2"/>
</dbReference>
<dbReference type="CDD" id="cd09159">
    <property type="entry name" value="PLDc_ybhO_like_2"/>
    <property type="match status" value="1"/>
</dbReference>
<dbReference type="Gene3D" id="3.30.870.10">
    <property type="entry name" value="Endonuclease Chain A"/>
    <property type="match status" value="2"/>
</dbReference>
<dbReference type="RefSeq" id="WP_120539912.1">
    <property type="nucleotide sequence ID" value="NZ_RAVZ01000032.1"/>
</dbReference>
<dbReference type="GO" id="GO:0016020">
    <property type="term" value="C:membrane"/>
    <property type="evidence" value="ECO:0007669"/>
    <property type="project" value="TreeGrafter"/>
</dbReference>
<evidence type="ECO:0000313" key="2">
    <source>
        <dbReference type="EMBL" id="RKG92107.1"/>
    </source>
</evidence>
<evidence type="ECO:0000313" key="3">
    <source>
        <dbReference type="Proteomes" id="UP000268094"/>
    </source>
</evidence>
<sequence length="414" mass="45767">MRLAWPILIALLAAGCSYPNHRHDLRLRALPEDPVARSVAITQTLGMPLEPGNGVELVQNGRVFDVMVEEIRAARSSIHIASYIWRPGIPSDRLLIALRERAPGVQCRVLVDPLGSVNFEVVSPVLADAGCDVRIYRPFQGAVGSLDAVRIRARMHRKMVIRDGEVGLTGGFGIWRSWLGNGDGAETWRDTNVRVRGPAVRGMQVAFAENWQESGGDFLPPESFPPLPPAGEAHACFVASTSHRFLSEASKMWALSIASAKHRLWIANSYFIPPEALSDMLIEKARQGVDVRVLVPGRHHDVKPVLTAQRASYARLLEAGVRIWEYEVSMMHSKMLLADDTLGIVGSTNMDPLALNHTEEGSLMVEDPELAKELGAAFEQDLTHSREIHWKGWKNRGLLQKLGEQLPSIIGDFL</sequence>
<name>A0A3A8J8I0_9BACT</name>
<dbReference type="InterPro" id="IPR001736">
    <property type="entry name" value="PLipase_D/transphosphatidylase"/>
</dbReference>
<protein>
    <submittedName>
        <fullName evidence="2">Cardiolipin synthase B</fullName>
    </submittedName>
</protein>
<dbReference type="PROSITE" id="PS50035">
    <property type="entry name" value="PLD"/>
    <property type="match status" value="1"/>
</dbReference>
<dbReference type="Proteomes" id="UP000268094">
    <property type="component" value="Unassembled WGS sequence"/>
</dbReference>
<comment type="caution">
    <text evidence="2">The sequence shown here is derived from an EMBL/GenBank/DDBJ whole genome shotgun (WGS) entry which is preliminary data.</text>
</comment>
<dbReference type="CDD" id="cd09110">
    <property type="entry name" value="PLDc_CLS_1"/>
    <property type="match status" value="1"/>
</dbReference>
<dbReference type="AlphaFoldDB" id="A0A3A8J8I0"/>
<feature type="domain" description="PLD phosphodiesterase" evidence="1">
    <location>
        <begin position="327"/>
        <end position="354"/>
    </location>
</feature>
<dbReference type="PROSITE" id="PS51257">
    <property type="entry name" value="PROKAR_LIPOPROTEIN"/>
    <property type="match status" value="1"/>
</dbReference>
<dbReference type="OrthoDB" id="9762009at2"/>
<dbReference type="GO" id="GO:0032049">
    <property type="term" value="P:cardiolipin biosynthetic process"/>
    <property type="evidence" value="ECO:0007669"/>
    <property type="project" value="UniProtKB-ARBA"/>
</dbReference>
<reference evidence="3" key="1">
    <citation type="submission" date="2018-09" db="EMBL/GenBank/DDBJ databases">
        <authorList>
            <person name="Livingstone P.G."/>
            <person name="Whitworth D.E."/>
        </authorList>
    </citation>
    <scope>NUCLEOTIDE SEQUENCE [LARGE SCALE GENOMIC DNA]</scope>
    <source>
        <strain evidence="3">CA054A</strain>
    </source>
</reference>
<evidence type="ECO:0000259" key="1">
    <source>
        <dbReference type="PROSITE" id="PS50035"/>
    </source>
</evidence>
<gene>
    <name evidence="2" type="ORF">D7V88_07480</name>
</gene>
<proteinExistence type="predicted"/>
<dbReference type="GO" id="GO:0008808">
    <property type="term" value="F:cardiolipin synthase activity"/>
    <property type="evidence" value="ECO:0007669"/>
    <property type="project" value="TreeGrafter"/>
</dbReference>
<dbReference type="PANTHER" id="PTHR21248:SF22">
    <property type="entry name" value="PHOSPHOLIPASE D"/>
    <property type="match status" value="1"/>
</dbReference>
<dbReference type="InterPro" id="IPR025202">
    <property type="entry name" value="PLD-like_dom"/>
</dbReference>
<accession>A0A3A8J8I0</accession>
<dbReference type="EMBL" id="RAVZ01000032">
    <property type="protein sequence ID" value="RKG92107.1"/>
    <property type="molecule type" value="Genomic_DNA"/>
</dbReference>
<dbReference type="SUPFAM" id="SSF56024">
    <property type="entry name" value="Phospholipase D/nuclease"/>
    <property type="match status" value="2"/>
</dbReference>
<dbReference type="SMART" id="SM00155">
    <property type="entry name" value="PLDc"/>
    <property type="match status" value="2"/>
</dbReference>